<proteinExistence type="predicted"/>
<accession>A0ABX5PYB2</accession>
<evidence type="ECO:0000313" key="3">
    <source>
        <dbReference type="EMBL" id="PZX40837.1"/>
    </source>
</evidence>
<protein>
    <submittedName>
        <fullName evidence="3">Secreted protein (Por secretion system target)</fullName>
    </submittedName>
</protein>
<sequence>MKLSHLLLFTLLCLFSDAQNELDFDMDVTVGRVGGYADVTYTITNISNNSINSLTINHTDAINPVMTLNPSTLAPGATVTATGKIAISGNRFNGSIPFLGSTQASVSGILNGNTITELSDGIDFQGNRVDDSSSDYQISTPERIGVIYIDDDGDGAYTQGTDTTISNATINLSDQNGNMFSVMTNETGWWYAEIPSSMLNTAGAFFGTVDQSSFPTAFTNYFLIDGESPFPLAFPLALPFDYAHGYSDQPASIEDAKEISAYPIPMTGNTLFLNNFETGSAQLYSLDGKEIWKGNVENGTLKFNEINSGFYILKLNNNDQTISMKLAKK</sequence>
<name>A0ABX5PYB2_9FLAO</name>
<keyword evidence="4" id="KW-1185">Reference proteome</keyword>
<feature type="signal peptide" evidence="2">
    <location>
        <begin position="1"/>
        <end position="18"/>
    </location>
</feature>
<feature type="chain" id="PRO_5046994850" evidence="2">
    <location>
        <begin position="19"/>
        <end position="329"/>
    </location>
</feature>
<evidence type="ECO:0000256" key="2">
    <source>
        <dbReference type="SAM" id="SignalP"/>
    </source>
</evidence>
<gene>
    <name evidence="3" type="ORF">LX97_01610</name>
</gene>
<comment type="caution">
    <text evidence="3">The sequence shown here is derived from an EMBL/GenBank/DDBJ whole genome shotgun (WGS) entry which is preliminary data.</text>
</comment>
<dbReference type="NCBIfam" id="TIGR04183">
    <property type="entry name" value="Por_Secre_tail"/>
    <property type="match status" value="1"/>
</dbReference>
<dbReference type="EMBL" id="QKZR01000002">
    <property type="protein sequence ID" value="PZX40837.1"/>
    <property type="molecule type" value="Genomic_DNA"/>
</dbReference>
<keyword evidence="1 2" id="KW-0732">Signal</keyword>
<organism evidence="3 4">
    <name type="scientific">Nonlabens dokdonensis</name>
    <dbReference type="NCBI Taxonomy" id="328515"/>
    <lineage>
        <taxon>Bacteria</taxon>
        <taxon>Pseudomonadati</taxon>
        <taxon>Bacteroidota</taxon>
        <taxon>Flavobacteriia</taxon>
        <taxon>Flavobacteriales</taxon>
        <taxon>Flavobacteriaceae</taxon>
        <taxon>Nonlabens</taxon>
    </lineage>
</organism>
<reference evidence="3 4" key="1">
    <citation type="submission" date="2018-06" db="EMBL/GenBank/DDBJ databases">
        <title>Genomic Encyclopedia of Archaeal and Bacterial Type Strains, Phase II (KMG-II): from individual species to whole genera.</title>
        <authorList>
            <person name="Goeker M."/>
        </authorList>
    </citation>
    <scope>NUCLEOTIDE SEQUENCE [LARGE SCALE GENOMIC DNA]</scope>
    <source>
        <strain evidence="3 4">DSM 17205</strain>
    </source>
</reference>
<dbReference type="RefSeq" id="WP_015362803.1">
    <property type="nucleotide sequence ID" value="NZ_QKZR01000002.1"/>
</dbReference>
<evidence type="ECO:0000256" key="1">
    <source>
        <dbReference type="ARBA" id="ARBA00022729"/>
    </source>
</evidence>
<dbReference type="Proteomes" id="UP000248584">
    <property type="component" value="Unassembled WGS sequence"/>
</dbReference>
<dbReference type="InterPro" id="IPR026444">
    <property type="entry name" value="Secre_tail"/>
</dbReference>
<evidence type="ECO:0000313" key="4">
    <source>
        <dbReference type="Proteomes" id="UP000248584"/>
    </source>
</evidence>